<keyword evidence="3" id="KW-1133">Transmembrane helix</keyword>
<feature type="domain" description="DUF3456" evidence="4">
    <location>
        <begin position="106"/>
        <end position="234"/>
    </location>
</feature>
<protein>
    <recommendedName>
        <fullName evidence="4">DUF3456 domain-containing protein</fullName>
    </recommendedName>
</protein>
<keyword evidence="3" id="KW-0472">Membrane</keyword>
<sequence>MRFHQKIIVSKMGLDAVLVATTIISIFINEIRTTDVDSKYVIVDGIKVLRADYEAFSRAEEKKKVQDALKKAKEDLMTKEYRLQEEESEEYAKRFPKRCHVCKIFVEELTEVLERNFTKSKSGEFPITTLEFYDAMDETCENMDKYTVTRVNSFRYKKGASLLRKTFEEAQKDSKIKHWSYTTPSDKIDDPTGEIQRLKEKCWRLTEYHGQKNLQRWLKKHQNENILNWFCEDIYLKNNKKGCISKQIWKDDEVKIRDEL</sequence>
<evidence type="ECO:0000256" key="2">
    <source>
        <dbReference type="ARBA" id="ARBA00022729"/>
    </source>
</evidence>
<dbReference type="EnsemblMetazoa" id="CLYHEMT015451.1">
    <property type="protein sequence ID" value="CLYHEMP015451.1"/>
    <property type="gene ID" value="CLYHEMG015451"/>
</dbReference>
<dbReference type="Proteomes" id="UP000594262">
    <property type="component" value="Unplaced"/>
</dbReference>
<reference evidence="5" key="1">
    <citation type="submission" date="2021-01" db="UniProtKB">
        <authorList>
            <consortium name="EnsemblMetazoa"/>
        </authorList>
    </citation>
    <scope>IDENTIFICATION</scope>
</reference>
<evidence type="ECO:0000313" key="5">
    <source>
        <dbReference type="EnsemblMetazoa" id="CLYHEMP015451.1"/>
    </source>
</evidence>
<comment type="similarity">
    <text evidence="1">Belongs to the canopy family.</text>
</comment>
<accession>A0A7M5X146</accession>
<evidence type="ECO:0000313" key="6">
    <source>
        <dbReference type="Proteomes" id="UP000594262"/>
    </source>
</evidence>
<evidence type="ECO:0000256" key="1">
    <source>
        <dbReference type="ARBA" id="ARBA00007285"/>
    </source>
</evidence>
<keyword evidence="3" id="KW-0812">Transmembrane</keyword>
<feature type="transmembrane region" description="Helical" evidence="3">
    <location>
        <begin position="12"/>
        <end position="28"/>
    </location>
</feature>
<proteinExistence type="inferred from homology"/>
<keyword evidence="6" id="KW-1185">Reference proteome</keyword>
<keyword evidence="2" id="KW-0732">Signal</keyword>
<evidence type="ECO:0000259" key="4">
    <source>
        <dbReference type="Pfam" id="PF11938"/>
    </source>
</evidence>
<dbReference type="OrthoDB" id="6020060at2759"/>
<dbReference type="PANTHER" id="PTHR15382:SF8">
    <property type="entry name" value="CANOPY B"/>
    <property type="match status" value="1"/>
</dbReference>
<dbReference type="InterPro" id="IPR021852">
    <property type="entry name" value="DUF3456"/>
</dbReference>
<dbReference type="Pfam" id="PF11938">
    <property type="entry name" value="DUF3456"/>
    <property type="match status" value="1"/>
</dbReference>
<dbReference type="AlphaFoldDB" id="A0A7M5X146"/>
<evidence type="ECO:0000256" key="3">
    <source>
        <dbReference type="SAM" id="Phobius"/>
    </source>
</evidence>
<name>A0A7M5X146_9CNID</name>
<organism evidence="5 6">
    <name type="scientific">Clytia hemisphaerica</name>
    <dbReference type="NCBI Taxonomy" id="252671"/>
    <lineage>
        <taxon>Eukaryota</taxon>
        <taxon>Metazoa</taxon>
        <taxon>Cnidaria</taxon>
        <taxon>Hydrozoa</taxon>
        <taxon>Hydroidolina</taxon>
        <taxon>Leptothecata</taxon>
        <taxon>Obeliida</taxon>
        <taxon>Clytiidae</taxon>
        <taxon>Clytia</taxon>
    </lineage>
</organism>
<dbReference type="PANTHER" id="PTHR15382">
    <property type="entry name" value="CTG4A-RELATED"/>
    <property type="match status" value="1"/>
</dbReference>